<name>A0AAV0GLC4_9ASTE</name>
<sequence>MARYASVEHEGLDYLQLRKRLKEEIRNHMKKESGTATGSRNIKSSSSSKDNFGCFFGPSQPVIVQRVIRESEALLENPDLAAKVLRASNANAKIGGLNSVRPKANTSSRAQIVSGVAKSKIQEIRNARDYSFLLSDDDTIPLPAAPKPVLSKKISAPRPESCSEQLKSKAGLPKSVSVSKQKLPSKASTSVVKRPLPNLPRSNPLKQQHTANSKQALVQKKTSQESSKSKMIQKPSIGASSRSPPVAIQKHGVPSSRPHVVMQKGVVPPSKPPMKQPVIRNPDRLPAKRPMRIGDGHDDGYSRSQELRPAKRRVRCDGEDNDATNVIMQIRNLFGYNPNKYVDDDDDRNMLATFEDIEEEEWHSAKITRKEDEEERIKIEEEERRERLRKV</sequence>
<dbReference type="GO" id="GO:0006334">
    <property type="term" value="P:nucleosome assembly"/>
    <property type="evidence" value="ECO:0007669"/>
    <property type="project" value="TreeGrafter"/>
</dbReference>
<dbReference type="SMART" id="SM00784">
    <property type="entry name" value="SPT2"/>
    <property type="match status" value="1"/>
</dbReference>
<gene>
    <name evidence="4" type="ORF">CEPIT_LOCUS44678</name>
</gene>
<organism evidence="4 5">
    <name type="scientific">Cuscuta epithymum</name>
    <dbReference type="NCBI Taxonomy" id="186058"/>
    <lineage>
        <taxon>Eukaryota</taxon>
        <taxon>Viridiplantae</taxon>
        <taxon>Streptophyta</taxon>
        <taxon>Embryophyta</taxon>
        <taxon>Tracheophyta</taxon>
        <taxon>Spermatophyta</taxon>
        <taxon>Magnoliopsida</taxon>
        <taxon>eudicotyledons</taxon>
        <taxon>Gunneridae</taxon>
        <taxon>Pentapetalae</taxon>
        <taxon>asterids</taxon>
        <taxon>lamiids</taxon>
        <taxon>Solanales</taxon>
        <taxon>Convolvulaceae</taxon>
        <taxon>Cuscuteae</taxon>
        <taxon>Cuscuta</taxon>
        <taxon>Cuscuta subgen. Cuscuta</taxon>
    </lineage>
</organism>
<keyword evidence="2" id="KW-0175">Coiled coil</keyword>
<dbReference type="PANTHER" id="PTHR22691:SF8">
    <property type="entry name" value="PROTEIN SPT2 HOMOLOG"/>
    <property type="match status" value="1"/>
</dbReference>
<feature type="compositionally biased region" description="Polar residues" evidence="3">
    <location>
        <begin position="176"/>
        <end position="191"/>
    </location>
</feature>
<evidence type="ECO:0000256" key="2">
    <source>
        <dbReference type="ARBA" id="ARBA00023054"/>
    </source>
</evidence>
<dbReference type="GO" id="GO:0042393">
    <property type="term" value="F:histone binding"/>
    <property type="evidence" value="ECO:0007669"/>
    <property type="project" value="TreeGrafter"/>
</dbReference>
<dbReference type="Proteomes" id="UP001152523">
    <property type="component" value="Unassembled WGS sequence"/>
</dbReference>
<feature type="non-terminal residue" evidence="4">
    <location>
        <position position="391"/>
    </location>
</feature>
<dbReference type="GO" id="GO:0005730">
    <property type="term" value="C:nucleolus"/>
    <property type="evidence" value="ECO:0007669"/>
    <property type="project" value="TreeGrafter"/>
</dbReference>
<feature type="compositionally biased region" description="Low complexity" evidence="3">
    <location>
        <begin position="194"/>
        <end position="205"/>
    </location>
</feature>
<evidence type="ECO:0008006" key="6">
    <source>
        <dbReference type="Google" id="ProtNLM"/>
    </source>
</evidence>
<comment type="similarity">
    <text evidence="1">Belongs to the SPT2 family.</text>
</comment>
<evidence type="ECO:0000256" key="1">
    <source>
        <dbReference type="ARBA" id="ARBA00006461"/>
    </source>
</evidence>
<feature type="compositionally biased region" description="Polar residues" evidence="3">
    <location>
        <begin position="206"/>
        <end position="216"/>
    </location>
</feature>
<reference evidence="4" key="1">
    <citation type="submission" date="2022-07" db="EMBL/GenBank/DDBJ databases">
        <authorList>
            <person name="Macas J."/>
            <person name="Novak P."/>
            <person name="Neumann P."/>
        </authorList>
    </citation>
    <scope>NUCLEOTIDE SEQUENCE</scope>
</reference>
<dbReference type="Pfam" id="PF08243">
    <property type="entry name" value="SPT2"/>
    <property type="match status" value="1"/>
</dbReference>
<dbReference type="GO" id="GO:0003677">
    <property type="term" value="F:DNA binding"/>
    <property type="evidence" value="ECO:0007669"/>
    <property type="project" value="TreeGrafter"/>
</dbReference>
<feature type="compositionally biased region" description="Basic and acidic residues" evidence="3">
    <location>
        <begin position="281"/>
        <end position="309"/>
    </location>
</feature>
<accession>A0AAV0GLC4</accession>
<dbReference type="InterPro" id="IPR013256">
    <property type="entry name" value="Chromatin_SPT2"/>
</dbReference>
<dbReference type="EMBL" id="CAMAPF010001209">
    <property type="protein sequence ID" value="CAH9148653.1"/>
    <property type="molecule type" value="Genomic_DNA"/>
</dbReference>
<feature type="compositionally biased region" description="Low complexity" evidence="3">
    <location>
        <begin position="219"/>
        <end position="230"/>
    </location>
</feature>
<protein>
    <recommendedName>
        <fullName evidence="6">Protein SPT2 homolog</fullName>
    </recommendedName>
</protein>
<feature type="region of interest" description="Disordered" evidence="3">
    <location>
        <begin position="151"/>
        <end position="310"/>
    </location>
</feature>
<evidence type="ECO:0000313" key="5">
    <source>
        <dbReference type="Proteomes" id="UP001152523"/>
    </source>
</evidence>
<keyword evidence="5" id="KW-1185">Reference proteome</keyword>
<dbReference type="AlphaFoldDB" id="A0AAV0GLC4"/>
<evidence type="ECO:0000256" key="3">
    <source>
        <dbReference type="SAM" id="MobiDB-lite"/>
    </source>
</evidence>
<feature type="region of interest" description="Disordered" evidence="3">
    <location>
        <begin position="27"/>
        <end position="47"/>
    </location>
</feature>
<dbReference type="GO" id="GO:0006360">
    <property type="term" value="P:transcription by RNA polymerase I"/>
    <property type="evidence" value="ECO:0007669"/>
    <property type="project" value="TreeGrafter"/>
</dbReference>
<proteinExistence type="inferred from homology"/>
<dbReference type="PANTHER" id="PTHR22691">
    <property type="entry name" value="YEAST SPT2-RELATED"/>
    <property type="match status" value="1"/>
</dbReference>
<evidence type="ECO:0000313" key="4">
    <source>
        <dbReference type="EMBL" id="CAH9148653.1"/>
    </source>
</evidence>
<comment type="caution">
    <text evidence="4">The sequence shown here is derived from an EMBL/GenBank/DDBJ whole genome shotgun (WGS) entry which is preliminary data.</text>
</comment>